<dbReference type="FunFam" id="1.10.3270.10:FF:000001">
    <property type="entry name" value="3-hydroxy-3-methylglutaryl coenzyme A reductase"/>
    <property type="match status" value="1"/>
</dbReference>
<dbReference type="PROSITE" id="PS50156">
    <property type="entry name" value="SSD"/>
    <property type="match status" value="1"/>
</dbReference>
<dbReference type="FunFam" id="3.90.770.10:FF:000001">
    <property type="entry name" value="3-hydroxy-3-methylglutaryl coenzyme A reductase"/>
    <property type="match status" value="1"/>
</dbReference>
<dbReference type="GO" id="GO:0008299">
    <property type="term" value="P:isoprenoid biosynthetic process"/>
    <property type="evidence" value="ECO:0007669"/>
    <property type="project" value="InterPro"/>
</dbReference>
<feature type="region of interest" description="Disordered" evidence="10">
    <location>
        <begin position="302"/>
        <end position="331"/>
    </location>
</feature>
<evidence type="ECO:0000256" key="5">
    <source>
        <dbReference type="ARBA" id="ARBA00022857"/>
    </source>
</evidence>
<feature type="transmembrane region" description="Helical" evidence="9">
    <location>
        <begin position="86"/>
        <end position="105"/>
    </location>
</feature>
<comment type="pathway">
    <text evidence="9">Metabolic intermediate biosynthesis; (R)-mevalonate biosynthesis; (R)-mevalonate from acetyl-CoA: step 3/3.</text>
</comment>
<evidence type="ECO:0000259" key="11">
    <source>
        <dbReference type="PROSITE" id="PS50156"/>
    </source>
</evidence>
<evidence type="ECO:0000313" key="12">
    <source>
        <dbReference type="EMBL" id="CED85502.1"/>
    </source>
</evidence>
<keyword evidence="5 9" id="KW-0521">NADP</keyword>
<dbReference type="InterPro" id="IPR002202">
    <property type="entry name" value="HMG_CoA_Rdtase"/>
</dbReference>
<dbReference type="GO" id="GO:0005789">
    <property type="term" value="C:endoplasmic reticulum membrane"/>
    <property type="evidence" value="ECO:0007669"/>
    <property type="project" value="UniProtKB-SubCell"/>
</dbReference>
<dbReference type="InterPro" id="IPR009023">
    <property type="entry name" value="HMG_CoA_Rdtase_NAD(P)-bd_sf"/>
</dbReference>
<dbReference type="Pfam" id="PF12349">
    <property type="entry name" value="Sterol-sensing"/>
    <property type="match status" value="1"/>
</dbReference>
<evidence type="ECO:0000256" key="2">
    <source>
        <dbReference type="ARBA" id="ARBA00007661"/>
    </source>
</evidence>
<feature type="region of interest" description="Disordered" evidence="10">
    <location>
        <begin position="561"/>
        <end position="597"/>
    </location>
</feature>
<dbReference type="GO" id="GO:0004420">
    <property type="term" value="F:hydroxymethylglutaryl-CoA reductase (NADPH) activity"/>
    <property type="evidence" value="ECO:0007669"/>
    <property type="project" value="UniProtKB-EC"/>
</dbReference>
<dbReference type="GO" id="GO:0006696">
    <property type="term" value="P:ergosterol biosynthetic process"/>
    <property type="evidence" value="ECO:0007669"/>
    <property type="project" value="TreeGrafter"/>
</dbReference>
<evidence type="ECO:0000256" key="7">
    <source>
        <dbReference type="ARBA" id="ARBA00023002"/>
    </source>
</evidence>
<dbReference type="Gene3D" id="3.30.70.420">
    <property type="entry name" value="Hydroxymethylglutaryl-CoA reductase, class I/II, NAD/NADP-binding domain"/>
    <property type="match status" value="1"/>
</dbReference>
<protein>
    <recommendedName>
        <fullName evidence="9">3-hydroxy-3-methylglutaryl coenzyme A reductase</fullName>
        <shortName evidence="9">HMG-CoA reductase</shortName>
        <ecNumber evidence="9">1.1.1.34</ecNumber>
    </recommendedName>
</protein>
<dbReference type="EMBL" id="LN483332">
    <property type="protein sequence ID" value="CED85502.1"/>
    <property type="molecule type" value="Genomic_DNA"/>
</dbReference>
<comment type="similarity">
    <text evidence="2 9">Belongs to the HMG-CoA reductase family.</text>
</comment>
<evidence type="ECO:0000256" key="4">
    <source>
        <dbReference type="ARBA" id="ARBA00022824"/>
    </source>
</evidence>
<reference evidence="12" key="1">
    <citation type="submission" date="2014-08" db="EMBL/GenBank/DDBJ databases">
        <authorList>
            <person name="Sharma Rahul"/>
            <person name="Thines Marco"/>
        </authorList>
    </citation>
    <scope>NUCLEOTIDE SEQUENCE</scope>
</reference>
<keyword evidence="6 9" id="KW-1133">Transmembrane helix</keyword>
<dbReference type="PANTHER" id="PTHR10572">
    <property type="entry name" value="3-HYDROXY-3-METHYLGLUTARYL-COENZYME A REDUCTASE"/>
    <property type="match status" value="1"/>
</dbReference>
<dbReference type="SUPFAM" id="SSF55035">
    <property type="entry name" value="NAD-binding domain of HMG-CoA reductase"/>
    <property type="match status" value="1"/>
</dbReference>
<keyword evidence="4 9" id="KW-0256">Endoplasmic reticulum</keyword>
<dbReference type="GO" id="GO:0005778">
    <property type="term" value="C:peroxisomal membrane"/>
    <property type="evidence" value="ECO:0007669"/>
    <property type="project" value="TreeGrafter"/>
</dbReference>
<dbReference type="Gene3D" id="3.90.770.10">
    <property type="entry name" value="3-hydroxy-3-methylglutaryl-coenzyme A Reductase, Chain A, domain 2"/>
    <property type="match status" value="1"/>
</dbReference>
<dbReference type="PROSITE" id="PS00066">
    <property type="entry name" value="HMG_COA_REDUCTASE_1"/>
    <property type="match status" value="1"/>
</dbReference>
<comment type="subcellular location">
    <subcellularLocation>
        <location evidence="1 9">Endoplasmic reticulum membrane</location>
        <topology evidence="1 9">Multi-pass membrane protein</topology>
    </subcellularLocation>
</comment>
<dbReference type="InterPro" id="IPR053958">
    <property type="entry name" value="HMGCR/SNAP/NPC1-like_SSD"/>
</dbReference>
<evidence type="ECO:0000256" key="1">
    <source>
        <dbReference type="ARBA" id="ARBA00004477"/>
    </source>
</evidence>
<dbReference type="InterPro" id="IPR023074">
    <property type="entry name" value="HMG_CoA_Rdtase_cat_sf"/>
</dbReference>
<organism evidence="12">
    <name type="scientific">Phaffia rhodozyma</name>
    <name type="common">Yeast</name>
    <name type="synonym">Xanthophyllomyces dendrorhous</name>
    <dbReference type="NCBI Taxonomy" id="264483"/>
    <lineage>
        <taxon>Eukaryota</taxon>
        <taxon>Fungi</taxon>
        <taxon>Dikarya</taxon>
        <taxon>Basidiomycota</taxon>
        <taxon>Agaricomycotina</taxon>
        <taxon>Tremellomycetes</taxon>
        <taxon>Cystofilobasidiales</taxon>
        <taxon>Mrakiaceae</taxon>
        <taxon>Phaffia</taxon>
    </lineage>
</organism>
<dbReference type="PRINTS" id="PR00071">
    <property type="entry name" value="HMGCOARDTASE"/>
</dbReference>
<keyword evidence="3 9" id="KW-0812">Transmembrane</keyword>
<feature type="compositionally biased region" description="Polar residues" evidence="10">
    <location>
        <begin position="302"/>
        <end position="325"/>
    </location>
</feature>
<dbReference type="PROSITE" id="PS01192">
    <property type="entry name" value="HMG_COA_REDUCTASE_3"/>
    <property type="match status" value="1"/>
</dbReference>
<dbReference type="NCBIfam" id="TIGR00533">
    <property type="entry name" value="HMG_CoA_R_NADP"/>
    <property type="match status" value="1"/>
</dbReference>
<keyword evidence="8 9" id="KW-0472">Membrane</keyword>
<evidence type="ECO:0000256" key="10">
    <source>
        <dbReference type="SAM" id="MobiDB-lite"/>
    </source>
</evidence>
<dbReference type="InterPro" id="IPR023282">
    <property type="entry name" value="HMG_CoA_Rdtase_N"/>
</dbReference>
<feature type="region of interest" description="Disordered" evidence="10">
    <location>
        <begin position="1056"/>
        <end position="1081"/>
    </location>
</feature>
<dbReference type="InterPro" id="IPR000731">
    <property type="entry name" value="SSD"/>
</dbReference>
<feature type="transmembrane region" description="Helical" evidence="9">
    <location>
        <begin position="114"/>
        <end position="135"/>
    </location>
</feature>
<feature type="domain" description="SSD" evidence="11">
    <location>
        <begin position="85"/>
        <end position="283"/>
    </location>
</feature>
<dbReference type="InterPro" id="IPR004554">
    <property type="entry name" value="HMG_CoA_Rdtase_eu_arc"/>
</dbReference>
<evidence type="ECO:0000256" key="8">
    <source>
        <dbReference type="ARBA" id="ARBA00023136"/>
    </source>
</evidence>
<dbReference type="PROSITE" id="PS50065">
    <property type="entry name" value="HMG_COA_REDUCTASE_4"/>
    <property type="match status" value="1"/>
</dbReference>
<dbReference type="AlphaFoldDB" id="A0A0F7STK7"/>
<dbReference type="InterPro" id="IPR009029">
    <property type="entry name" value="HMG_CoA_Rdtase_sub-bd_dom_sf"/>
</dbReference>
<sequence>MASLFGLRPVLKRAAALSSAHPIEVILSTFVVVTLTYFQLMYTIKHSNFLSQTISTQSTTSWVVDAFFSLGSRYLDLAKQADSADIFMVLLGYVLMHGTFVRLFLNFRRMGANFWLPGMVLVSSSFAFLTALLAASILNVPIDPICLSEALPFLVLTVGFDKDFTLAKSVFSSPEIAPVMLRRKPVIQPGDDDDLEQDEHSRVAANKVDIQWAPPVAASRIVIGSVEKIGSSIVRDFALEVAVLLLGAASGVGGLKEFCKLAALILVADCCFTFTFYVAILTVMVEVHRIKIIRGFRPAHNNRTPNTVPSTPTIDGQSTNRSGISSGPPARPTVPVWKKVWRKLMGPEIDWASEAEARNPVPKLKLLLILAFLILHILNLCTPLTETTAIKRSSSIHQPIYADPAHPIAQTNTTLHRAHSLVIFDQFLSDWTTIVGDPIMSKWIIITLGVSILLNGFLLKGIASGSALGPGRAGGGGAAAAAAVLLGAWEIVDWNNETETSTNTPAGPPGHKNQNVNLRLSLERDTGLLRYQREQAYQAQSQILAPISPVSVAPVVSNGNGNASKSIEKPMPRLVVPNGPRSLPESPPSTTESTPVNKVIIGGPSDRPALDGLANGNGAVPLDKQTVLGMRSIEECEEIMKSGLGPYSLNDEELILLTQKGKIPPYSLEKALQNCERAVKIRRAVISRASVTKTLETSDLPMKDYDYSKVMGACCENVVGYMPLPVGIAGPLNIDGEVVPIPMATTEGTLVASTSRGCKALNAGGGVTTVITQDAMTRGPVVDFPSVSQAAQAKRWLDSVEGMEVMAASFNSTSRFARLQSIKCGMAGRSLYIRLATSTGDAMGMNMAGKGTEKALETLSEYFPSMQILALSGNYCIDKKPSAINWIEGRGKSVVAESVIPGAIVKSVLKTTVADLVNLNIKKNLIGSAMAGSIGGFNAHASNILTSIFLATGQDPAQNVESSMCMTLMEAVNDGKDLLITCSMPAIECGTVGGGTFLPPQNACLQMLGVAGAHPDSPGHNARRLARIIAASVMAGELSLMSALAAGHLIKAHMKHNRSTPSTPLPVSPLATRPNTPSHRSIGLLTPMTSSASVASMFSGFGSPSTSSLKTVGSMACVRERGDETSVNVDA</sequence>
<dbReference type="PANTHER" id="PTHR10572:SF24">
    <property type="entry name" value="3-HYDROXY-3-METHYLGLUTARYL-COENZYME A REDUCTASE"/>
    <property type="match status" value="1"/>
</dbReference>
<dbReference type="SUPFAM" id="SSF56542">
    <property type="entry name" value="Substrate-binding domain of HMG-CoA reductase"/>
    <property type="match status" value="1"/>
</dbReference>
<dbReference type="UniPathway" id="UPA00058">
    <property type="reaction ID" value="UER00103"/>
</dbReference>
<name>A0A0F7STK7_PHARH</name>
<feature type="transmembrane region" description="Helical" evidence="9">
    <location>
        <begin position="21"/>
        <end position="40"/>
    </location>
</feature>
<dbReference type="FunFam" id="3.30.70.420:FF:000001">
    <property type="entry name" value="3-hydroxy-3-methylglutaryl coenzyme A reductase"/>
    <property type="match status" value="1"/>
</dbReference>
<evidence type="ECO:0000256" key="9">
    <source>
        <dbReference type="RuleBase" id="RU361219"/>
    </source>
</evidence>
<comment type="catalytic activity">
    <reaction evidence="9">
        <text>(R)-mevalonate + 2 NADP(+) + CoA = (3S)-3-hydroxy-3-methylglutaryl-CoA + 2 NADPH + 2 H(+)</text>
        <dbReference type="Rhea" id="RHEA:15989"/>
        <dbReference type="ChEBI" id="CHEBI:15378"/>
        <dbReference type="ChEBI" id="CHEBI:36464"/>
        <dbReference type="ChEBI" id="CHEBI:43074"/>
        <dbReference type="ChEBI" id="CHEBI:57287"/>
        <dbReference type="ChEBI" id="CHEBI:57783"/>
        <dbReference type="ChEBI" id="CHEBI:58349"/>
        <dbReference type="EC" id="1.1.1.34"/>
    </reaction>
</comment>
<evidence type="ECO:0000256" key="3">
    <source>
        <dbReference type="ARBA" id="ARBA00022692"/>
    </source>
</evidence>
<evidence type="ECO:0000256" key="6">
    <source>
        <dbReference type="ARBA" id="ARBA00022989"/>
    </source>
</evidence>
<feature type="transmembrane region" description="Helical" evidence="9">
    <location>
        <begin position="237"/>
        <end position="255"/>
    </location>
</feature>
<dbReference type="EC" id="1.1.1.34" evidence="9"/>
<dbReference type="Pfam" id="PF00368">
    <property type="entry name" value="HMG-CoA_red"/>
    <property type="match status" value="1"/>
</dbReference>
<dbReference type="GO" id="GO:0015936">
    <property type="term" value="P:coenzyme A metabolic process"/>
    <property type="evidence" value="ECO:0007669"/>
    <property type="project" value="InterPro"/>
</dbReference>
<dbReference type="InterPro" id="IPR023076">
    <property type="entry name" value="HMG_CoA_Rdtase_CS"/>
</dbReference>
<feature type="transmembrane region" description="Helical" evidence="9">
    <location>
        <begin position="261"/>
        <end position="285"/>
    </location>
</feature>
<dbReference type="Gene3D" id="1.10.3270.10">
    <property type="entry name" value="HMGR, N-terminal domain"/>
    <property type="match status" value="1"/>
</dbReference>
<proteinExistence type="inferred from homology"/>
<accession>A0A0F7STK7</accession>
<keyword evidence="7 9" id="KW-0560">Oxidoreductase</keyword>
<dbReference type="CDD" id="cd00643">
    <property type="entry name" value="HMG-CoA_reductase_classI"/>
    <property type="match status" value="1"/>
</dbReference>